<dbReference type="AlphaFoldDB" id="A0A7G9Y776"/>
<gene>
    <name evidence="1" type="ORF">AGDLFKPD_00005</name>
</gene>
<dbReference type="EMBL" id="MT630872">
    <property type="protein sequence ID" value="QNO43860.1"/>
    <property type="molecule type" value="Genomic_DNA"/>
</dbReference>
<proteinExistence type="predicted"/>
<sequence>MLWGHAGYLRVPRGWKASESVPGLVTQKVGLYFASQMRKKRDTVSVYRTISTAVPQRFVAALPLPARVEPGPGKSMNGITVMGYPTIRLVA</sequence>
<reference evidence="1" key="1">
    <citation type="submission" date="2020-06" db="EMBL/GenBank/DDBJ databases">
        <title>Unique genomic features of the anaerobic methanotrophic archaea.</title>
        <authorList>
            <person name="Chadwick G.L."/>
            <person name="Skennerton C.T."/>
            <person name="Laso-Perez R."/>
            <person name="Leu A.O."/>
            <person name="Speth D.R."/>
            <person name="Yu H."/>
            <person name="Morgan-Lang C."/>
            <person name="Hatzenpichler R."/>
            <person name="Goudeau D."/>
            <person name="Malmstrom R."/>
            <person name="Brazelton W.J."/>
            <person name="Woyke T."/>
            <person name="Hallam S.J."/>
            <person name="Tyson G.W."/>
            <person name="Wegener G."/>
            <person name="Boetius A."/>
            <person name="Orphan V."/>
        </authorList>
    </citation>
    <scope>NUCLEOTIDE SEQUENCE</scope>
</reference>
<name>A0A7G9Y776_9EURY</name>
<accession>A0A7G9Y776</accession>
<protein>
    <submittedName>
        <fullName evidence="1">Uncharacterized protein</fullName>
    </submittedName>
</protein>
<evidence type="ECO:0000313" key="1">
    <source>
        <dbReference type="EMBL" id="QNO43860.1"/>
    </source>
</evidence>
<organism evidence="1">
    <name type="scientific">Candidatus Methanogaster sp. ANME-2c ERB4</name>
    <dbReference type="NCBI Taxonomy" id="2759911"/>
    <lineage>
        <taxon>Archaea</taxon>
        <taxon>Methanobacteriati</taxon>
        <taxon>Methanobacteriota</taxon>
        <taxon>Stenosarchaea group</taxon>
        <taxon>Methanomicrobia</taxon>
        <taxon>Methanosarcinales</taxon>
        <taxon>ANME-2 cluster</taxon>
        <taxon>Candidatus Methanogasteraceae</taxon>
        <taxon>Candidatus Methanogaster</taxon>
    </lineage>
</organism>